<dbReference type="Gene3D" id="2.30.29.30">
    <property type="entry name" value="Pleckstrin-homology domain (PH domain)/Phosphotyrosine-binding domain (PTB)"/>
    <property type="match status" value="1"/>
</dbReference>
<feature type="repeat" description="RCC1" evidence="6">
    <location>
        <begin position="306"/>
        <end position="357"/>
    </location>
</feature>
<dbReference type="PROSITE" id="PS50012">
    <property type="entry name" value="RCC1_3"/>
    <property type="match status" value="7"/>
</dbReference>
<dbReference type="AlphaFoldDB" id="A0A368QSI1"/>
<dbReference type="InterPro" id="IPR011011">
    <property type="entry name" value="Znf_FYVE_PHD"/>
</dbReference>
<accession>A0A368QSI1</accession>
<evidence type="ECO:0000256" key="6">
    <source>
        <dbReference type="PROSITE-ProRule" id="PRU00235"/>
    </source>
</evidence>
<feature type="region of interest" description="Disordered" evidence="7">
    <location>
        <begin position="198"/>
        <end position="221"/>
    </location>
</feature>
<dbReference type="PANTHER" id="PTHR22870">
    <property type="entry name" value="REGULATOR OF CHROMOSOME CONDENSATION"/>
    <property type="match status" value="1"/>
</dbReference>
<keyword evidence="4" id="KW-0862">Zinc</keyword>
<dbReference type="PROSITE" id="PS00626">
    <property type="entry name" value="RCC1_2"/>
    <property type="match status" value="3"/>
</dbReference>
<dbReference type="Pfam" id="PF08381">
    <property type="entry name" value="BRX"/>
    <property type="match status" value="1"/>
</dbReference>
<evidence type="ECO:0000256" key="5">
    <source>
        <dbReference type="PROSITE-ProRule" id="PRU00091"/>
    </source>
</evidence>
<keyword evidence="2" id="KW-0677">Repeat</keyword>
<feature type="compositionally biased region" description="Polar residues" evidence="7">
    <location>
        <begin position="748"/>
        <end position="759"/>
    </location>
</feature>
<dbReference type="Gene3D" id="3.30.40.10">
    <property type="entry name" value="Zinc/RING finger domain, C3HC4 (zinc finger)"/>
    <property type="match status" value="1"/>
</dbReference>
<evidence type="ECO:0000256" key="4">
    <source>
        <dbReference type="ARBA" id="ARBA00022833"/>
    </source>
</evidence>
<dbReference type="SMR" id="A0A368QSI1"/>
<feature type="compositionally biased region" description="Polar residues" evidence="7">
    <location>
        <begin position="918"/>
        <end position="931"/>
    </location>
</feature>
<feature type="repeat" description="RCC1" evidence="6">
    <location>
        <begin position="358"/>
        <end position="412"/>
    </location>
</feature>
<dbReference type="InterPro" id="IPR058923">
    <property type="entry name" value="RCC1-like_dom"/>
</dbReference>
<evidence type="ECO:0000259" key="9">
    <source>
        <dbReference type="PROSITE" id="PS51514"/>
    </source>
</evidence>
<dbReference type="SUPFAM" id="SSF57903">
    <property type="entry name" value="FYVE/PHD zinc finger"/>
    <property type="match status" value="1"/>
</dbReference>
<evidence type="ECO:0000313" key="10">
    <source>
        <dbReference type="EMBL" id="RCV20926.1"/>
    </source>
</evidence>
<dbReference type="STRING" id="4555.A0A368QSI1"/>
<dbReference type="InterPro" id="IPR051210">
    <property type="entry name" value="Ub_ligase/GEF_domain"/>
</dbReference>
<feature type="repeat" description="RCC1" evidence="6">
    <location>
        <begin position="413"/>
        <end position="464"/>
    </location>
</feature>
<organism evidence="10">
    <name type="scientific">Setaria italica</name>
    <name type="common">Foxtail millet</name>
    <name type="synonym">Panicum italicum</name>
    <dbReference type="NCBI Taxonomy" id="4555"/>
    <lineage>
        <taxon>Eukaryota</taxon>
        <taxon>Viridiplantae</taxon>
        <taxon>Streptophyta</taxon>
        <taxon>Embryophyta</taxon>
        <taxon>Tracheophyta</taxon>
        <taxon>Spermatophyta</taxon>
        <taxon>Magnoliopsida</taxon>
        <taxon>Liliopsida</taxon>
        <taxon>Poales</taxon>
        <taxon>Poaceae</taxon>
        <taxon>PACMAD clade</taxon>
        <taxon>Panicoideae</taxon>
        <taxon>Panicodae</taxon>
        <taxon>Paniceae</taxon>
        <taxon>Cenchrinae</taxon>
        <taxon>Setaria</taxon>
    </lineage>
</organism>
<dbReference type="EMBL" id="CM003531">
    <property type="protein sequence ID" value="RCV20926.1"/>
    <property type="molecule type" value="Genomic_DNA"/>
</dbReference>
<feature type="repeat" description="RCC1" evidence="6">
    <location>
        <begin position="578"/>
        <end position="629"/>
    </location>
</feature>
<dbReference type="PROSITE" id="PS51514">
    <property type="entry name" value="BRX"/>
    <property type="match status" value="1"/>
</dbReference>
<evidence type="ECO:0000256" key="1">
    <source>
        <dbReference type="ARBA" id="ARBA00022723"/>
    </source>
</evidence>
<gene>
    <name evidence="10" type="ORF">SETIT_4G097300v2</name>
</gene>
<evidence type="ECO:0008006" key="11">
    <source>
        <dbReference type="Google" id="ProtNLM"/>
    </source>
</evidence>
<dbReference type="SMART" id="SM00064">
    <property type="entry name" value="FYVE"/>
    <property type="match status" value="1"/>
</dbReference>
<feature type="repeat" description="RCC1" evidence="6">
    <location>
        <begin position="526"/>
        <end position="577"/>
    </location>
</feature>
<keyword evidence="1" id="KW-0479">Metal-binding</keyword>
<sequence length="1010" mass="109926">MASEFMKNGPFDRDVEQAITGLKKGTHLLKYGRRGKPKFCPFKLSNDETVLIWYTGRVEKQLRLNQVSRIIPGQRTAIFLRYPRPDKEFQSFSLIYGHRSLDLICKDKDEAEAWFVSLKALISRWNCERWVIETKDDKDFDTRAKHIQGDSPLAFPFYGSDAKNKDFQNIDAHEVIGFGNIFSDVICTGPDRSRISAGSIGTSSSLSSGGADTSSGGASGVDNSVRVSYSSAVSSSSYGSGDDFDSLGDVLIWGRGVGAYASHTPGNLHDSRSDLSSPKALESTILLDIRSIACGSNHLMLVTKQGEIYSWGEESGGRLGHGVDADVCHPKLISALSGITIESVACGEFHTCAVSFCGDLYTWGDGTHYSGVLGHGNDTAHWIPKKVCGPLEGLHISSVSCGLWHTVIVTSLGQLFTIGDGVFGALGHGDRLSTNIPREVNSLKGMRVLRAACGAWHTAAIVEVVDFLDPVAAAKLFTWGDGDKGQLGHVDREARFIPACVASLLEPNFGLVACGHDTTVALSTSGQLYTMGSNAFGQLGNPKSDGKLPTLVGGIISNSFIEEIACGSHHIAALTSKAEVYTWGWGANGRLGHGDSVDRNTPTIVEVLKDKQVKSVVCGADFTAAVCLHKCASSLDQSVCSGCHLQFGFRRKRHNCYNCGLVFCKACSSRKSMKASLAPNSFKPCRVCDECYTKLSTVADGKNLKNSGLLEGIPHQLPKEATDPDKTLRSRLSKLLTCDSFKPDGKHSPSNSQLPLPHTRNINLSTTNLIGHSKELISSCIPTLRVDSHSQPTSPLSSGPSSPNPTLRENQLNENLTEEVARLKSQVNELTHKSELLEEELAKANNQLREAKATADLENLKCKAANEIISALTTQLKAMTPRTPEECASHGSWTDRVSKLYGSHSLENNLQDLHRSPDSSGQQAHQSSCNGNNMVTDAEWIEQVEPGVYITLFRSPAGQKYLRRVRFSKRRFTEQRAELWWAEHRSTLQDQYGILTGDSIFPSRTIRENG</sequence>
<dbReference type="CDD" id="cd13365">
    <property type="entry name" value="PH_PLC_plant-like"/>
    <property type="match status" value="1"/>
</dbReference>
<dbReference type="PROSITE" id="PS50178">
    <property type="entry name" value="ZF_FYVE"/>
    <property type="match status" value="1"/>
</dbReference>
<feature type="region of interest" description="Disordered" evidence="7">
    <location>
        <begin position="739"/>
        <end position="759"/>
    </location>
</feature>
<dbReference type="OrthoDB" id="5981550at2759"/>
<name>A0A368QSI1_SETIT</name>
<dbReference type="InterPro" id="IPR013083">
    <property type="entry name" value="Znf_RING/FYVE/PHD"/>
</dbReference>
<evidence type="ECO:0000259" key="8">
    <source>
        <dbReference type="PROSITE" id="PS50178"/>
    </source>
</evidence>
<evidence type="ECO:0000256" key="7">
    <source>
        <dbReference type="SAM" id="MobiDB-lite"/>
    </source>
</evidence>
<evidence type="ECO:0000256" key="3">
    <source>
        <dbReference type="ARBA" id="ARBA00022771"/>
    </source>
</evidence>
<dbReference type="Pfam" id="PF01363">
    <property type="entry name" value="FYVE"/>
    <property type="match status" value="1"/>
</dbReference>
<dbReference type="InterPro" id="IPR017455">
    <property type="entry name" value="Znf_FYVE-rel"/>
</dbReference>
<feature type="region of interest" description="Disordered" evidence="7">
    <location>
        <begin position="910"/>
        <end position="931"/>
    </location>
</feature>
<dbReference type="PRINTS" id="PR00633">
    <property type="entry name" value="RCCNDNSATION"/>
</dbReference>
<protein>
    <recommendedName>
        <fullName evidence="11">FYVE-type domain-containing protein</fullName>
    </recommendedName>
</protein>
<dbReference type="PANTHER" id="PTHR22870:SF430">
    <property type="entry name" value="PH DOMAIN-CONTAINING PROTEIN"/>
    <property type="match status" value="1"/>
</dbReference>
<dbReference type="SUPFAM" id="SSF50729">
    <property type="entry name" value="PH domain-like"/>
    <property type="match status" value="1"/>
</dbReference>
<dbReference type="InterPro" id="IPR011993">
    <property type="entry name" value="PH-like_dom_sf"/>
</dbReference>
<feature type="domain" description="FYVE-type" evidence="8">
    <location>
        <begin position="634"/>
        <end position="696"/>
    </location>
</feature>
<reference evidence="10" key="2">
    <citation type="submission" date="2015-07" db="EMBL/GenBank/DDBJ databases">
        <authorList>
            <person name="Noorani M."/>
        </authorList>
    </citation>
    <scope>NUCLEOTIDE SEQUENCE</scope>
    <source>
        <strain evidence="10">Yugu1</strain>
    </source>
</reference>
<feature type="region of interest" description="Disordered" evidence="7">
    <location>
        <begin position="787"/>
        <end position="809"/>
    </location>
</feature>
<dbReference type="FunFam" id="2.130.10.30:FF:000028">
    <property type="entry name" value="PH, RCC1 and FYVE domains-containing protein 1"/>
    <property type="match status" value="1"/>
</dbReference>
<dbReference type="GO" id="GO:0008270">
    <property type="term" value="F:zinc ion binding"/>
    <property type="evidence" value="ECO:0007669"/>
    <property type="project" value="UniProtKB-KW"/>
</dbReference>
<dbReference type="CDD" id="cd00065">
    <property type="entry name" value="FYVE_like_SF"/>
    <property type="match status" value="1"/>
</dbReference>
<dbReference type="Gene3D" id="2.130.10.30">
    <property type="entry name" value="Regulator of chromosome condensation 1/beta-lactamase-inhibitor protein II"/>
    <property type="match status" value="2"/>
</dbReference>
<dbReference type="Pfam" id="PF25390">
    <property type="entry name" value="WD40_RLD"/>
    <property type="match status" value="1"/>
</dbReference>
<evidence type="ECO:0000256" key="2">
    <source>
        <dbReference type="ARBA" id="ARBA00022737"/>
    </source>
</evidence>
<feature type="repeat" description="RCC1" evidence="6">
    <location>
        <begin position="474"/>
        <end position="525"/>
    </location>
</feature>
<feature type="domain" description="BRX" evidence="9">
    <location>
        <begin position="938"/>
        <end position="993"/>
    </location>
</feature>
<dbReference type="SUPFAM" id="SSF50985">
    <property type="entry name" value="RCC1/BLIP-II"/>
    <property type="match status" value="1"/>
</dbReference>
<feature type="compositionally biased region" description="Low complexity" evidence="7">
    <location>
        <begin position="198"/>
        <end position="216"/>
    </location>
</feature>
<dbReference type="InterPro" id="IPR013591">
    <property type="entry name" value="Brevis_radix_dom"/>
</dbReference>
<keyword evidence="3 5" id="KW-0863">Zinc-finger</keyword>
<dbReference type="InterPro" id="IPR009091">
    <property type="entry name" value="RCC1/BLIP-II"/>
</dbReference>
<dbReference type="InterPro" id="IPR000408">
    <property type="entry name" value="Reg_chr_condens"/>
</dbReference>
<proteinExistence type="predicted"/>
<reference evidence="10" key="1">
    <citation type="journal article" date="2012" name="Nat. Biotechnol.">
        <title>Reference genome sequence of the model plant Setaria.</title>
        <authorList>
            <person name="Bennetzen J.L."/>
            <person name="Schmutz J."/>
            <person name="Wang H."/>
            <person name="Percifield R."/>
            <person name="Hawkins J."/>
            <person name="Pontaroli A.C."/>
            <person name="Estep M."/>
            <person name="Feng L."/>
            <person name="Vaughn J.N."/>
            <person name="Grimwood J."/>
            <person name="Jenkins J."/>
            <person name="Barry K."/>
            <person name="Lindquist E."/>
            <person name="Hellsten U."/>
            <person name="Deshpande S."/>
            <person name="Wang X."/>
            <person name="Wu X."/>
            <person name="Mitros T."/>
            <person name="Triplett J."/>
            <person name="Yang X."/>
            <person name="Ye C.Y."/>
            <person name="Mauro-Herrera M."/>
            <person name="Wang L."/>
            <person name="Li P."/>
            <person name="Sharma M."/>
            <person name="Sharma R."/>
            <person name="Ronald P.C."/>
            <person name="Panaud O."/>
            <person name="Kellogg E.A."/>
            <person name="Brutnell T.P."/>
            <person name="Doust A.N."/>
            <person name="Tuskan G.A."/>
            <person name="Rokhsar D."/>
            <person name="Devos K.M."/>
        </authorList>
    </citation>
    <scope>NUCLEOTIDE SEQUENCE [LARGE SCALE GENOMIC DNA]</scope>
    <source>
        <strain evidence="10">Yugu1</strain>
    </source>
</reference>
<feature type="compositionally biased region" description="Low complexity" evidence="7">
    <location>
        <begin position="790"/>
        <end position="805"/>
    </location>
</feature>
<dbReference type="InterPro" id="IPR000306">
    <property type="entry name" value="Znf_FYVE"/>
</dbReference>
<feature type="repeat" description="RCC1" evidence="6">
    <location>
        <begin position="248"/>
        <end position="305"/>
    </location>
</feature>